<feature type="compositionally biased region" description="Low complexity" evidence="1">
    <location>
        <begin position="73"/>
        <end position="135"/>
    </location>
</feature>
<dbReference type="GO" id="GO:0051377">
    <property type="term" value="F:mannose-ethanolamine phosphotransferase activity"/>
    <property type="evidence" value="ECO:0007669"/>
    <property type="project" value="TreeGrafter"/>
</dbReference>
<dbReference type="InterPro" id="IPR039524">
    <property type="entry name" value="PIGO/GPI13"/>
</dbReference>
<feature type="transmembrane region" description="Helical" evidence="2">
    <location>
        <begin position="465"/>
        <end position="489"/>
    </location>
</feature>
<feature type="region of interest" description="Disordered" evidence="1">
    <location>
        <begin position="1"/>
        <end position="239"/>
    </location>
</feature>
<proteinExistence type="predicted"/>
<feature type="compositionally biased region" description="Basic residues" evidence="1">
    <location>
        <begin position="216"/>
        <end position="226"/>
    </location>
</feature>
<reference evidence="4" key="2">
    <citation type="submission" date="2016-05" db="EMBL/GenBank/DDBJ databases">
        <title>Comparative analysis highlights variable genome content of wheat rusts and divergence of the mating loci.</title>
        <authorList>
            <person name="Cuomo C.A."/>
            <person name="Bakkeren G."/>
            <person name="Szabo L."/>
            <person name="Khalil H."/>
            <person name="Joly D."/>
            <person name="Goldberg J."/>
            <person name="Young S."/>
            <person name="Zeng Q."/>
            <person name="Fellers J."/>
        </authorList>
    </citation>
    <scope>NUCLEOTIDE SEQUENCE [LARGE SCALE GENOMIC DNA]</scope>
    <source>
        <strain evidence="4">1-1 BBBD Race 1</strain>
    </source>
</reference>
<evidence type="ECO:0000259" key="3">
    <source>
        <dbReference type="Pfam" id="PF19316"/>
    </source>
</evidence>
<keyword evidence="6" id="KW-1185">Reference proteome</keyword>
<protein>
    <recommendedName>
        <fullName evidence="3">GPI ethanolamine phosphate transferase 2 C-terminal domain-containing protein</fullName>
    </recommendedName>
</protein>
<evidence type="ECO:0000313" key="5">
    <source>
        <dbReference type="EnsemblFungi" id="PTTG_28368-t43_1-p1"/>
    </source>
</evidence>
<dbReference type="OrthoDB" id="272139at2759"/>
<reference evidence="5 6" key="3">
    <citation type="journal article" date="2017" name="G3 (Bethesda)">
        <title>Comparative analysis highlights variable genome content of wheat rusts and divergence of the mating loci.</title>
        <authorList>
            <person name="Cuomo C.A."/>
            <person name="Bakkeren G."/>
            <person name="Khalil H.B."/>
            <person name="Panwar V."/>
            <person name="Joly D."/>
            <person name="Linning R."/>
            <person name="Sakthikumar S."/>
            <person name="Song X."/>
            <person name="Adiconis X."/>
            <person name="Fan L."/>
            <person name="Goldberg J.M."/>
            <person name="Levin J.Z."/>
            <person name="Young S."/>
            <person name="Zeng Q."/>
            <person name="Anikster Y."/>
            <person name="Bruce M."/>
            <person name="Wang M."/>
            <person name="Yin C."/>
            <person name="McCallum B."/>
            <person name="Szabo L.J."/>
            <person name="Hulbert S."/>
            <person name="Chen X."/>
            <person name="Fellers J.P."/>
        </authorList>
    </citation>
    <scope>NUCLEOTIDE SEQUENCE</scope>
    <source>
        <strain evidence="5">isolate 1-1 / race 1 (BBBD)</strain>
        <strain evidence="6">Isolate 1-1 / race 1 (BBBD)</strain>
    </source>
</reference>
<reference evidence="4" key="1">
    <citation type="submission" date="2009-11" db="EMBL/GenBank/DDBJ databases">
        <authorList>
            <consortium name="The Broad Institute Genome Sequencing Platform"/>
            <person name="Ward D."/>
            <person name="Feldgarden M."/>
            <person name="Earl A."/>
            <person name="Young S.K."/>
            <person name="Zeng Q."/>
            <person name="Koehrsen M."/>
            <person name="Alvarado L."/>
            <person name="Berlin A."/>
            <person name="Bochicchio J."/>
            <person name="Borenstein D."/>
            <person name="Chapman S.B."/>
            <person name="Chen Z."/>
            <person name="Engels R."/>
            <person name="Freedman E."/>
            <person name="Gellesch M."/>
            <person name="Goldberg J."/>
            <person name="Griggs A."/>
            <person name="Gujja S."/>
            <person name="Heilman E."/>
            <person name="Heiman D."/>
            <person name="Hepburn T."/>
            <person name="Howarth C."/>
            <person name="Jen D."/>
            <person name="Larson L."/>
            <person name="Lewis B."/>
            <person name="Mehta T."/>
            <person name="Park D."/>
            <person name="Pearson M."/>
            <person name="Roberts A."/>
            <person name="Saif S."/>
            <person name="Shea T."/>
            <person name="Shenoy N."/>
            <person name="Sisk P."/>
            <person name="Stolte C."/>
            <person name="Sykes S."/>
            <person name="Thomson T."/>
            <person name="Walk T."/>
            <person name="White J."/>
            <person name="Yandava C."/>
            <person name="Izard J."/>
            <person name="Baranova O.V."/>
            <person name="Blanton J.M."/>
            <person name="Tanner A.C."/>
            <person name="Dewhirst F.E."/>
            <person name="Haas B."/>
            <person name="Nusbaum C."/>
            <person name="Birren B."/>
        </authorList>
    </citation>
    <scope>NUCLEOTIDE SEQUENCE [LARGE SCALE GENOMIC DNA]</scope>
    <source>
        <strain evidence="4">1-1 BBBD Race 1</strain>
    </source>
</reference>
<feature type="transmembrane region" description="Helical" evidence="2">
    <location>
        <begin position="389"/>
        <end position="408"/>
    </location>
</feature>
<sequence length="811" mass="85933">MPATASAPPTRRSTPSWPSTTASSPAPSPPWTPRPCWSSWATTAWTPRATTAGTASRRSPPPSGSTPPPGPSAAPVRCPTGSSTPTPTGSTWRASAPPAPSPRSTSSPPSPSSSACPSPSAASALSSPSSSSAPLPHRRPPRGHSDQLGPAAGLRRALCPRLQRPPASPAPPEVPPHPRRHALLGARRPGDRLPRPPPLRAHPARNRALDLGQIRPRTHGPRHPHHAALPPRRPQAARRPPALLAPPERAHNAAPSAPCLPAARAAGLLGLGPCPLAPPPSPPPSLAPPNEPLPPSHPAHRRRPRRRHPASSSTVRIRPSTAHVRLLRRPAPATLVKLVPVALHAISLGSNSFTVWEDHVVPHLLAFAVVLPALVRGIGAPKPALRNRLLVFGLLFAICVRLIGLSTVCREEQHGGCSVTFYGSDTSSSAPAWVMSLAIPLAIGLPIVPAWFLGISDSYRGPASFFFGGLWRLALLCAVQHAISDYLLATHAPSMAASLAETAGWVKLLAARAAVVLSVLAGSIVWLILPVCIDVQRVEPEEAAAEKPRLLVIGFANVYGSSYLMFLAAVFAILFLVTPPTGQLVLGLALVAVLALVELNDAFVDLAALEHALPNAVRSAATHNTPSGPALVPPCDLNMLTGLYLLGHLVFFGTGHQATFASVQWNAAFVGLTQAHPLLSPILVFLNSFAGFVLVVLALPLFGLWKFEPVINLHPPTEQRGGAEVRTLETQLVESQLTFLALQALLLLLNMLFIFHLRRHLMVWKVFSPRFILAAAALLASHILLLLGFNAFAWPALRSKVRRAFGPQLLA</sequence>
<keyword evidence="2" id="KW-1133">Transmembrane helix</keyword>
<feature type="transmembrane region" description="Helical" evidence="2">
    <location>
        <begin position="509"/>
        <end position="529"/>
    </location>
</feature>
<dbReference type="GO" id="GO:0006506">
    <property type="term" value="P:GPI anchor biosynthetic process"/>
    <property type="evidence" value="ECO:0007669"/>
    <property type="project" value="InterPro"/>
</dbReference>
<dbReference type="PANTHER" id="PTHR23071">
    <property type="entry name" value="PHOSPHATIDYLINOSITOL GLYCAN"/>
    <property type="match status" value="1"/>
</dbReference>
<feature type="compositionally biased region" description="Pro residues" evidence="1">
    <location>
        <begin position="276"/>
        <end position="297"/>
    </location>
</feature>
<keyword evidence="2" id="KW-0472">Membrane</keyword>
<evidence type="ECO:0000313" key="4">
    <source>
        <dbReference type="EMBL" id="OAV90333.1"/>
    </source>
</evidence>
<dbReference type="AlphaFoldDB" id="A0A180GEG9"/>
<feature type="compositionally biased region" description="Low complexity" evidence="1">
    <location>
        <begin position="34"/>
        <end position="58"/>
    </location>
</feature>
<feature type="transmembrane region" description="Helical" evidence="2">
    <location>
        <begin position="582"/>
        <end position="599"/>
    </location>
</feature>
<feature type="region of interest" description="Disordered" evidence="1">
    <location>
        <begin position="276"/>
        <end position="319"/>
    </location>
</feature>
<dbReference type="EMBL" id="ADAS02000104">
    <property type="protein sequence ID" value="OAV90333.1"/>
    <property type="molecule type" value="Genomic_DNA"/>
</dbReference>
<dbReference type="InterPro" id="IPR045687">
    <property type="entry name" value="PIGG/GPI7_C"/>
</dbReference>
<feature type="transmembrane region" description="Helical" evidence="2">
    <location>
        <begin position="432"/>
        <end position="453"/>
    </location>
</feature>
<dbReference type="PANTHER" id="PTHR23071:SF1">
    <property type="entry name" value="GPI ETHANOLAMINE PHOSPHATE TRANSFERASE 3"/>
    <property type="match status" value="1"/>
</dbReference>
<accession>A0A180GEG9</accession>
<organism evidence="4">
    <name type="scientific">Puccinia triticina (isolate 1-1 / race 1 (BBBD))</name>
    <name type="common">Brown leaf rust fungus</name>
    <dbReference type="NCBI Taxonomy" id="630390"/>
    <lineage>
        <taxon>Eukaryota</taxon>
        <taxon>Fungi</taxon>
        <taxon>Dikarya</taxon>
        <taxon>Basidiomycota</taxon>
        <taxon>Pucciniomycotina</taxon>
        <taxon>Pucciniomycetes</taxon>
        <taxon>Pucciniales</taxon>
        <taxon>Pucciniaceae</taxon>
        <taxon>Puccinia</taxon>
    </lineage>
</organism>
<dbReference type="STRING" id="630390.A0A180GEG9"/>
<dbReference type="Pfam" id="PF19316">
    <property type="entry name" value="PIGO_PIGG"/>
    <property type="match status" value="1"/>
</dbReference>
<feature type="compositionally biased region" description="Pro residues" evidence="1">
    <location>
        <begin position="166"/>
        <end position="175"/>
    </location>
</feature>
<feature type="transmembrane region" description="Helical" evidence="2">
    <location>
        <begin position="769"/>
        <end position="793"/>
    </location>
</feature>
<evidence type="ECO:0000313" key="6">
    <source>
        <dbReference type="Proteomes" id="UP000005240"/>
    </source>
</evidence>
<evidence type="ECO:0000256" key="1">
    <source>
        <dbReference type="SAM" id="MobiDB-lite"/>
    </source>
</evidence>
<feature type="compositionally biased region" description="Basic residues" evidence="1">
    <location>
        <begin position="298"/>
        <end position="309"/>
    </location>
</feature>
<evidence type="ECO:0000256" key="2">
    <source>
        <dbReference type="SAM" id="Phobius"/>
    </source>
</evidence>
<dbReference type="VEuPathDB" id="FungiDB:PTTG_28368"/>
<feature type="compositionally biased region" description="Low complexity" evidence="1">
    <location>
        <begin position="1"/>
        <end position="25"/>
    </location>
</feature>
<feature type="transmembrane region" description="Helical" evidence="2">
    <location>
        <begin position="550"/>
        <end position="576"/>
    </location>
</feature>
<feature type="domain" description="GPI ethanolamine phosphate transferase 2 C-terminal" evidence="3">
    <location>
        <begin position="643"/>
        <end position="794"/>
    </location>
</feature>
<dbReference type="EnsemblFungi" id="PTTG_28368-t43_1">
    <property type="protein sequence ID" value="PTTG_28368-t43_1-p1"/>
    <property type="gene ID" value="PTTG_28368"/>
</dbReference>
<feature type="transmembrane region" description="Helical" evidence="2">
    <location>
        <begin position="682"/>
        <end position="705"/>
    </location>
</feature>
<name>A0A180GEG9_PUCT1</name>
<feature type="compositionally biased region" description="Pro residues" evidence="1">
    <location>
        <begin position="59"/>
        <end position="72"/>
    </location>
</feature>
<feature type="transmembrane region" description="Helical" evidence="2">
    <location>
        <begin position="360"/>
        <end position="377"/>
    </location>
</feature>
<dbReference type="GO" id="GO:0005789">
    <property type="term" value="C:endoplasmic reticulum membrane"/>
    <property type="evidence" value="ECO:0007669"/>
    <property type="project" value="TreeGrafter"/>
</dbReference>
<feature type="transmembrane region" description="Helical" evidence="2">
    <location>
        <begin position="737"/>
        <end position="757"/>
    </location>
</feature>
<keyword evidence="2" id="KW-0812">Transmembrane</keyword>
<gene>
    <name evidence="4" type="ORF">PTTG_28368</name>
</gene>
<dbReference type="Proteomes" id="UP000005240">
    <property type="component" value="Unassembled WGS sequence"/>
</dbReference>
<reference evidence="5" key="4">
    <citation type="submission" date="2025-05" db="UniProtKB">
        <authorList>
            <consortium name="EnsemblFungi"/>
        </authorList>
    </citation>
    <scope>IDENTIFICATION</scope>
    <source>
        <strain evidence="5">isolate 1-1 / race 1 (BBBD)</strain>
    </source>
</reference>